<sequence length="174" mass="19808">MWIFPNAFNSYKSSNEGNILVNEDQNNCMLTDTLEEDISQILDFLKSNENLFYKESQNEKPALLPDFHNIEYCDHDQRSTCQKKLESNLNQRSTSIGVGQISGNNAQSNSNPPSLPPELSSFPFSISEKGQYFNTNQQPASVKCSKMEHDNNEMNPHVEANEPAVRYENEPEIL</sequence>
<evidence type="ECO:0000256" key="1">
    <source>
        <dbReference type="SAM" id="MobiDB-lite"/>
    </source>
</evidence>
<name>A0A8X7BVE7_9ARAC</name>
<dbReference type="EMBL" id="BMAV01005380">
    <property type="protein sequence ID" value="GFY46411.1"/>
    <property type="molecule type" value="Genomic_DNA"/>
</dbReference>
<accession>A0A8X7BVE7</accession>
<feature type="compositionally biased region" description="Basic and acidic residues" evidence="1">
    <location>
        <begin position="165"/>
        <end position="174"/>
    </location>
</feature>
<dbReference type="AlphaFoldDB" id="A0A8X7BVE7"/>
<proteinExistence type="predicted"/>
<gene>
    <name evidence="2" type="primary">NCL1_34887</name>
    <name evidence="2" type="ORF">TNIN_380341</name>
</gene>
<protein>
    <submittedName>
        <fullName evidence="2">Zinc finger protein</fullName>
    </submittedName>
</protein>
<reference evidence="2" key="1">
    <citation type="submission" date="2020-08" db="EMBL/GenBank/DDBJ databases">
        <title>Multicomponent nature underlies the extraordinary mechanical properties of spider dragline silk.</title>
        <authorList>
            <person name="Kono N."/>
            <person name="Nakamura H."/>
            <person name="Mori M."/>
            <person name="Yoshida Y."/>
            <person name="Ohtoshi R."/>
            <person name="Malay A.D."/>
            <person name="Moran D.A.P."/>
            <person name="Tomita M."/>
            <person name="Numata K."/>
            <person name="Arakawa K."/>
        </authorList>
    </citation>
    <scope>NUCLEOTIDE SEQUENCE</scope>
</reference>
<evidence type="ECO:0000313" key="3">
    <source>
        <dbReference type="Proteomes" id="UP000886998"/>
    </source>
</evidence>
<keyword evidence="3" id="KW-1185">Reference proteome</keyword>
<organism evidence="2 3">
    <name type="scientific">Trichonephila inaurata madagascariensis</name>
    <dbReference type="NCBI Taxonomy" id="2747483"/>
    <lineage>
        <taxon>Eukaryota</taxon>
        <taxon>Metazoa</taxon>
        <taxon>Ecdysozoa</taxon>
        <taxon>Arthropoda</taxon>
        <taxon>Chelicerata</taxon>
        <taxon>Arachnida</taxon>
        <taxon>Araneae</taxon>
        <taxon>Araneomorphae</taxon>
        <taxon>Entelegynae</taxon>
        <taxon>Araneoidea</taxon>
        <taxon>Nephilidae</taxon>
        <taxon>Trichonephila</taxon>
        <taxon>Trichonephila inaurata</taxon>
    </lineage>
</organism>
<feature type="compositionally biased region" description="Polar residues" evidence="1">
    <location>
        <begin position="95"/>
        <end position="107"/>
    </location>
</feature>
<feature type="region of interest" description="Disordered" evidence="1">
    <location>
        <begin position="135"/>
        <end position="174"/>
    </location>
</feature>
<dbReference type="Proteomes" id="UP000886998">
    <property type="component" value="Unassembled WGS sequence"/>
</dbReference>
<evidence type="ECO:0000313" key="2">
    <source>
        <dbReference type="EMBL" id="GFY46411.1"/>
    </source>
</evidence>
<feature type="compositionally biased region" description="Low complexity" evidence="1">
    <location>
        <begin position="108"/>
        <end position="122"/>
    </location>
</feature>
<feature type="region of interest" description="Disordered" evidence="1">
    <location>
        <begin position="95"/>
        <end position="122"/>
    </location>
</feature>
<comment type="caution">
    <text evidence="2">The sequence shown here is derived from an EMBL/GenBank/DDBJ whole genome shotgun (WGS) entry which is preliminary data.</text>
</comment>